<proteinExistence type="predicted"/>
<reference evidence="1 2" key="1">
    <citation type="submission" date="2015-01" db="EMBL/GenBank/DDBJ databases">
        <title>Evolution of Trichinella species and genotypes.</title>
        <authorList>
            <person name="Korhonen P.K."/>
            <person name="Edoardo P."/>
            <person name="Giuseppe L.R."/>
            <person name="Gasser R.B."/>
        </authorList>
    </citation>
    <scope>NUCLEOTIDE SEQUENCE [LARGE SCALE GENOMIC DNA]</scope>
    <source>
        <strain evidence="1">ISS470</strain>
    </source>
</reference>
<organism evidence="1 2">
    <name type="scientific">Trichinella pseudospiralis</name>
    <name type="common">Parasitic roundworm</name>
    <dbReference type="NCBI Taxonomy" id="6337"/>
    <lineage>
        <taxon>Eukaryota</taxon>
        <taxon>Metazoa</taxon>
        <taxon>Ecdysozoa</taxon>
        <taxon>Nematoda</taxon>
        <taxon>Enoplea</taxon>
        <taxon>Dorylaimia</taxon>
        <taxon>Trichinellida</taxon>
        <taxon>Trichinellidae</taxon>
        <taxon>Trichinella</taxon>
    </lineage>
</organism>
<gene>
    <name evidence="1" type="ORF">T4D_4114</name>
</gene>
<evidence type="ECO:0000313" key="1">
    <source>
        <dbReference type="EMBL" id="KRY63274.1"/>
    </source>
</evidence>
<keyword evidence="2" id="KW-1185">Reference proteome</keyword>
<comment type="caution">
    <text evidence="1">The sequence shown here is derived from an EMBL/GenBank/DDBJ whole genome shotgun (WGS) entry which is preliminary data.</text>
</comment>
<dbReference type="AlphaFoldDB" id="A0A0V1DP13"/>
<feature type="non-terminal residue" evidence="1">
    <location>
        <position position="61"/>
    </location>
</feature>
<accession>A0A0V1DP13</accession>
<dbReference type="EMBL" id="JYDT01002492">
    <property type="protein sequence ID" value="KRY63274.1"/>
    <property type="molecule type" value="Genomic_DNA"/>
</dbReference>
<name>A0A0V1DP13_TRIPS</name>
<dbReference type="Proteomes" id="UP000054995">
    <property type="component" value="Unassembled WGS sequence"/>
</dbReference>
<protein>
    <submittedName>
        <fullName evidence="1">Uncharacterized protein</fullName>
    </submittedName>
</protein>
<evidence type="ECO:0000313" key="2">
    <source>
        <dbReference type="Proteomes" id="UP000054995"/>
    </source>
</evidence>
<sequence length="61" mass="7222">MRFHMSFLILESEPLCIWFYVEVPDPLGLVVQAELQLGKHHLLKMLPIFPLYVFGFFVKDQ</sequence>